<gene>
    <name evidence="1" type="ORF">E2C01_053528</name>
</gene>
<dbReference type="EMBL" id="VSRR010016626">
    <property type="protein sequence ID" value="MPC59506.1"/>
    <property type="molecule type" value="Genomic_DNA"/>
</dbReference>
<dbReference type="AlphaFoldDB" id="A0A5B7GPP0"/>
<dbReference type="Proteomes" id="UP000324222">
    <property type="component" value="Unassembled WGS sequence"/>
</dbReference>
<protein>
    <submittedName>
        <fullName evidence="1">Uncharacterized protein</fullName>
    </submittedName>
</protein>
<sequence length="139" mass="15793">MLEYGCEIYFSATDAQLRVLDSLHHAGVRLATGAFRTSPIPSLLVDAGFWPLNLRHQSLMLRCWFRTHRLPDSIPCVSILRDSRSQVYNTILHILKPSLSLLMVSSPMHVLGLVWFFPPSTGLAAFPQWYQSLLRNCLP</sequence>
<keyword evidence="2" id="KW-1185">Reference proteome</keyword>
<evidence type="ECO:0000313" key="1">
    <source>
        <dbReference type="EMBL" id="MPC59506.1"/>
    </source>
</evidence>
<accession>A0A5B7GPP0</accession>
<organism evidence="1 2">
    <name type="scientific">Portunus trituberculatus</name>
    <name type="common">Swimming crab</name>
    <name type="synonym">Neptunus trituberculatus</name>
    <dbReference type="NCBI Taxonomy" id="210409"/>
    <lineage>
        <taxon>Eukaryota</taxon>
        <taxon>Metazoa</taxon>
        <taxon>Ecdysozoa</taxon>
        <taxon>Arthropoda</taxon>
        <taxon>Crustacea</taxon>
        <taxon>Multicrustacea</taxon>
        <taxon>Malacostraca</taxon>
        <taxon>Eumalacostraca</taxon>
        <taxon>Eucarida</taxon>
        <taxon>Decapoda</taxon>
        <taxon>Pleocyemata</taxon>
        <taxon>Brachyura</taxon>
        <taxon>Eubrachyura</taxon>
        <taxon>Portunoidea</taxon>
        <taxon>Portunidae</taxon>
        <taxon>Portuninae</taxon>
        <taxon>Portunus</taxon>
    </lineage>
</organism>
<proteinExistence type="predicted"/>
<evidence type="ECO:0000313" key="2">
    <source>
        <dbReference type="Proteomes" id="UP000324222"/>
    </source>
</evidence>
<reference evidence="1 2" key="1">
    <citation type="submission" date="2019-05" db="EMBL/GenBank/DDBJ databases">
        <title>Another draft genome of Portunus trituberculatus and its Hox gene families provides insights of decapod evolution.</title>
        <authorList>
            <person name="Jeong J.-H."/>
            <person name="Song I."/>
            <person name="Kim S."/>
            <person name="Choi T."/>
            <person name="Kim D."/>
            <person name="Ryu S."/>
            <person name="Kim W."/>
        </authorList>
    </citation>
    <scope>NUCLEOTIDE SEQUENCE [LARGE SCALE GENOMIC DNA]</scope>
    <source>
        <tissue evidence="1">Muscle</tissue>
    </source>
</reference>
<name>A0A5B7GPP0_PORTR</name>
<comment type="caution">
    <text evidence="1">The sequence shown here is derived from an EMBL/GenBank/DDBJ whole genome shotgun (WGS) entry which is preliminary data.</text>
</comment>